<evidence type="ECO:0000256" key="1">
    <source>
        <dbReference type="SAM" id="MobiDB-lite"/>
    </source>
</evidence>
<protein>
    <submittedName>
        <fullName evidence="2">T-complex 11</fullName>
    </submittedName>
</protein>
<accession>A0ABQ8WE79</accession>
<evidence type="ECO:0000313" key="2">
    <source>
        <dbReference type="EMBL" id="KAJ5264855.1"/>
    </source>
</evidence>
<dbReference type="EMBL" id="JAPVEB010000004">
    <property type="protein sequence ID" value="KAJ5264855.1"/>
    <property type="molecule type" value="Genomic_DNA"/>
</dbReference>
<sequence>MQDEWADCMVEQIEKGSFQEPREIANGIDPVSHLGRHGAGYFHDKMNRGSSMLSPPAIGTFLRSDRHTEKT</sequence>
<organism evidence="2 3">
    <name type="scientific">Penicillium chrysogenum</name>
    <name type="common">Penicillium notatum</name>
    <dbReference type="NCBI Taxonomy" id="5076"/>
    <lineage>
        <taxon>Eukaryota</taxon>
        <taxon>Fungi</taxon>
        <taxon>Dikarya</taxon>
        <taxon>Ascomycota</taxon>
        <taxon>Pezizomycotina</taxon>
        <taxon>Eurotiomycetes</taxon>
        <taxon>Eurotiomycetidae</taxon>
        <taxon>Eurotiales</taxon>
        <taxon>Aspergillaceae</taxon>
        <taxon>Penicillium</taxon>
        <taxon>Penicillium chrysogenum species complex</taxon>
    </lineage>
</organism>
<dbReference type="Proteomes" id="UP001220256">
    <property type="component" value="Unassembled WGS sequence"/>
</dbReference>
<gene>
    <name evidence="2" type="ORF">N7505_007648</name>
</gene>
<comment type="caution">
    <text evidence="2">The sequence shown here is derived from an EMBL/GenBank/DDBJ whole genome shotgun (WGS) entry which is preliminary data.</text>
</comment>
<proteinExistence type="predicted"/>
<reference evidence="2 3" key="1">
    <citation type="journal article" date="2023" name="IMA Fungus">
        <title>Comparative genomic study of the Penicillium genus elucidates a diverse pangenome and 15 lateral gene transfer events.</title>
        <authorList>
            <person name="Petersen C."/>
            <person name="Sorensen T."/>
            <person name="Nielsen M.R."/>
            <person name="Sondergaard T.E."/>
            <person name="Sorensen J.L."/>
            <person name="Fitzpatrick D.A."/>
            <person name="Frisvad J.C."/>
            <person name="Nielsen K.L."/>
        </authorList>
    </citation>
    <scope>NUCLEOTIDE SEQUENCE [LARGE SCALE GENOMIC DNA]</scope>
    <source>
        <strain evidence="2 3">IBT 3361</strain>
    </source>
</reference>
<keyword evidence="3" id="KW-1185">Reference proteome</keyword>
<feature type="region of interest" description="Disordered" evidence="1">
    <location>
        <begin position="46"/>
        <end position="71"/>
    </location>
</feature>
<name>A0ABQ8WE79_PENCH</name>
<evidence type="ECO:0000313" key="3">
    <source>
        <dbReference type="Proteomes" id="UP001220256"/>
    </source>
</evidence>